<dbReference type="SMART" id="SM00849">
    <property type="entry name" value="Lactamase_B"/>
    <property type="match status" value="1"/>
</dbReference>
<evidence type="ECO:0000313" key="4">
    <source>
        <dbReference type="EMBL" id="MDO1560350.1"/>
    </source>
</evidence>
<protein>
    <submittedName>
        <fullName evidence="4">MBL fold metallo-hydrolase</fullName>
    </submittedName>
</protein>
<dbReference type="PANTHER" id="PTHR42951">
    <property type="entry name" value="METALLO-BETA-LACTAMASE DOMAIN-CONTAINING"/>
    <property type="match status" value="1"/>
</dbReference>
<dbReference type="Gene3D" id="3.60.15.10">
    <property type="entry name" value="Ribonuclease Z/Hydroxyacylglutathione hydrolase-like"/>
    <property type="match status" value="1"/>
</dbReference>
<gene>
    <name evidence="4" type="ORF">Q0812_13020</name>
</gene>
<reference evidence="4" key="1">
    <citation type="submission" date="2023-07" db="EMBL/GenBank/DDBJ databases">
        <title>Brevundimonas soil sp. nov., isolated from the soil of chemical plant.</title>
        <authorList>
            <person name="Wu N."/>
        </authorList>
    </citation>
    <scope>NUCLEOTIDE SEQUENCE</scope>
    <source>
        <strain evidence="4">XZ-24</strain>
    </source>
</reference>
<keyword evidence="5" id="KW-1185">Reference proteome</keyword>
<name>A0ABT8SP36_9CAUL</name>
<evidence type="ECO:0000256" key="2">
    <source>
        <dbReference type="SAM" id="MobiDB-lite"/>
    </source>
</evidence>
<dbReference type="SUPFAM" id="SSF56281">
    <property type="entry name" value="Metallo-hydrolase/oxidoreductase"/>
    <property type="match status" value="1"/>
</dbReference>
<proteinExistence type="inferred from homology"/>
<dbReference type="CDD" id="cd16282">
    <property type="entry name" value="metallo-hydrolase-like_MBL-fold"/>
    <property type="match status" value="1"/>
</dbReference>
<accession>A0ABT8SP36</accession>
<evidence type="ECO:0000259" key="3">
    <source>
        <dbReference type="SMART" id="SM00849"/>
    </source>
</evidence>
<feature type="domain" description="Metallo-beta-lactamase" evidence="3">
    <location>
        <begin position="78"/>
        <end position="305"/>
    </location>
</feature>
<evidence type="ECO:0000313" key="5">
    <source>
        <dbReference type="Proteomes" id="UP001169063"/>
    </source>
</evidence>
<dbReference type="Pfam" id="PF00753">
    <property type="entry name" value="Lactamase_B"/>
    <property type="match status" value="1"/>
</dbReference>
<feature type="compositionally biased region" description="Low complexity" evidence="2">
    <location>
        <begin position="28"/>
        <end position="41"/>
    </location>
</feature>
<evidence type="ECO:0000256" key="1">
    <source>
        <dbReference type="ARBA" id="ARBA00005250"/>
    </source>
</evidence>
<dbReference type="PANTHER" id="PTHR42951:SF4">
    <property type="entry name" value="ACYL-COENZYME A THIOESTERASE MBLAC2"/>
    <property type="match status" value="1"/>
</dbReference>
<comment type="similarity">
    <text evidence="1">Belongs to the metallo-beta-lactamase superfamily. Class-B beta-lactamase family.</text>
</comment>
<dbReference type="InterPro" id="IPR050855">
    <property type="entry name" value="NDM-1-like"/>
</dbReference>
<dbReference type="InterPro" id="IPR001279">
    <property type="entry name" value="Metallo-B-lactamas"/>
</dbReference>
<dbReference type="EMBL" id="JAUKTR010000006">
    <property type="protein sequence ID" value="MDO1560350.1"/>
    <property type="molecule type" value="Genomic_DNA"/>
</dbReference>
<dbReference type="Proteomes" id="UP001169063">
    <property type="component" value="Unassembled WGS sequence"/>
</dbReference>
<organism evidence="4 5">
    <name type="scientific">Peiella sedimenti</name>
    <dbReference type="NCBI Taxonomy" id="3061083"/>
    <lineage>
        <taxon>Bacteria</taxon>
        <taxon>Pseudomonadati</taxon>
        <taxon>Pseudomonadota</taxon>
        <taxon>Alphaproteobacteria</taxon>
        <taxon>Caulobacterales</taxon>
        <taxon>Caulobacteraceae</taxon>
        <taxon>Peiella</taxon>
    </lineage>
</organism>
<sequence length="394" mass="42710">MRKIMLAAAVAATVLHGPARSHDLSVQPAEAPAAQPLPIAPNVEGSLPTPEDGYFQVPEQVTEGVWLLRQPRFQVQPIGNVAVIEQADGLVLVDSGGSPGAGRRIVDMVREISPKPVKAVVITHWHGDHPQGLSAILEAWPNARTIATVQTQTHLVTPATMNTPGAPDPARNAAFQQQIQGFVGYIRQMGANARTDYGRANWAAGERLMNQYALDMDGALTLPVQEGVADRLVIDDAERPVEVLYLGRANTDGDAVIWLPRQRIVAAGDIVVHPFPYGFGSYPGEWIETFGRLKALGFETLIPGHGPVLQGTAYVDQVIAALEDVRAQVTPLAEAGVPLDQIMSRTDFSAQRTGFVGEDPWQTRWFNDFWLQPIVTAAYREARGEPIIQSLNPG</sequence>
<dbReference type="RefSeq" id="WP_302110782.1">
    <property type="nucleotide sequence ID" value="NZ_JAUKTR010000006.1"/>
</dbReference>
<dbReference type="InterPro" id="IPR036866">
    <property type="entry name" value="RibonucZ/Hydroxyglut_hydro"/>
</dbReference>
<feature type="region of interest" description="Disordered" evidence="2">
    <location>
        <begin position="23"/>
        <end position="45"/>
    </location>
</feature>
<comment type="caution">
    <text evidence="4">The sequence shown here is derived from an EMBL/GenBank/DDBJ whole genome shotgun (WGS) entry which is preliminary data.</text>
</comment>